<dbReference type="EMBL" id="CAUOFW020000974">
    <property type="protein sequence ID" value="CAK9139611.1"/>
    <property type="molecule type" value="Genomic_DNA"/>
</dbReference>
<comment type="caution">
    <text evidence="2">The sequence shown here is derived from an EMBL/GenBank/DDBJ whole genome shotgun (WGS) entry which is preliminary data.</text>
</comment>
<gene>
    <name evidence="2" type="ORF">ILEXP_LOCUS7004</name>
</gene>
<feature type="non-terminal residue" evidence="2">
    <location>
        <position position="1"/>
    </location>
</feature>
<evidence type="ECO:0000313" key="3">
    <source>
        <dbReference type="Proteomes" id="UP001642360"/>
    </source>
</evidence>
<proteinExistence type="predicted"/>
<sequence length="64" mass="7120">VGAGRSGSEAHAVMQVRGERSSPRKHVSTSFPKIRSRTYTLWNPRPRVSLHVARPCFPLFVSSS</sequence>
<evidence type="ECO:0000256" key="1">
    <source>
        <dbReference type="SAM" id="MobiDB-lite"/>
    </source>
</evidence>
<protein>
    <submittedName>
        <fullName evidence="2">Uncharacterized protein</fullName>
    </submittedName>
</protein>
<keyword evidence="3" id="KW-1185">Reference proteome</keyword>
<name>A0ABC8R3N5_9AQUA</name>
<evidence type="ECO:0000313" key="2">
    <source>
        <dbReference type="EMBL" id="CAK9139611.1"/>
    </source>
</evidence>
<accession>A0ABC8R3N5</accession>
<organism evidence="2 3">
    <name type="scientific">Ilex paraguariensis</name>
    <name type="common">yerba mate</name>
    <dbReference type="NCBI Taxonomy" id="185542"/>
    <lineage>
        <taxon>Eukaryota</taxon>
        <taxon>Viridiplantae</taxon>
        <taxon>Streptophyta</taxon>
        <taxon>Embryophyta</taxon>
        <taxon>Tracheophyta</taxon>
        <taxon>Spermatophyta</taxon>
        <taxon>Magnoliopsida</taxon>
        <taxon>eudicotyledons</taxon>
        <taxon>Gunneridae</taxon>
        <taxon>Pentapetalae</taxon>
        <taxon>asterids</taxon>
        <taxon>campanulids</taxon>
        <taxon>Aquifoliales</taxon>
        <taxon>Aquifoliaceae</taxon>
        <taxon>Ilex</taxon>
    </lineage>
</organism>
<dbReference type="AlphaFoldDB" id="A0ABC8R3N5"/>
<dbReference type="Proteomes" id="UP001642360">
    <property type="component" value="Unassembled WGS sequence"/>
</dbReference>
<feature type="region of interest" description="Disordered" evidence="1">
    <location>
        <begin position="1"/>
        <end position="30"/>
    </location>
</feature>
<reference evidence="2 3" key="1">
    <citation type="submission" date="2024-02" db="EMBL/GenBank/DDBJ databases">
        <authorList>
            <person name="Vignale AGUSTIN F."/>
            <person name="Sosa J E."/>
            <person name="Modenutti C."/>
        </authorList>
    </citation>
    <scope>NUCLEOTIDE SEQUENCE [LARGE SCALE GENOMIC DNA]</scope>
</reference>